<dbReference type="InterPro" id="IPR032558">
    <property type="entry name" value="DUF4934"/>
</dbReference>
<evidence type="ECO:0000313" key="2">
    <source>
        <dbReference type="EMBL" id="CUN21371.1"/>
    </source>
</evidence>
<dbReference type="GeneID" id="93525962"/>
<evidence type="ECO:0000313" key="3">
    <source>
        <dbReference type="Proteomes" id="UP000095591"/>
    </source>
</evidence>
<reference evidence="2 3" key="1">
    <citation type="submission" date="2015-09" db="EMBL/GenBank/DDBJ databases">
        <authorList>
            <consortium name="Pathogen Informatics"/>
        </authorList>
    </citation>
    <scope>NUCLEOTIDE SEQUENCE [LARGE SCALE GENOMIC DNA]</scope>
    <source>
        <strain evidence="2 3">2789STDY5608872</strain>
    </source>
</reference>
<name>A0A173V261_PARDI</name>
<organism evidence="2 3">
    <name type="scientific">Parabacteroides distasonis</name>
    <dbReference type="NCBI Taxonomy" id="823"/>
    <lineage>
        <taxon>Bacteria</taxon>
        <taxon>Pseudomonadati</taxon>
        <taxon>Bacteroidota</taxon>
        <taxon>Bacteroidia</taxon>
        <taxon>Bacteroidales</taxon>
        <taxon>Tannerellaceae</taxon>
        <taxon>Parabacteroides</taxon>
    </lineage>
</organism>
<protein>
    <recommendedName>
        <fullName evidence="1">DUF4934 domain-containing protein</fullName>
    </recommendedName>
</protein>
<dbReference type="Pfam" id="PF16288">
    <property type="entry name" value="DUF4934"/>
    <property type="match status" value="1"/>
</dbReference>
<accession>A0A173V261</accession>
<proteinExistence type="predicted"/>
<feature type="domain" description="DUF4934" evidence="1">
    <location>
        <begin position="49"/>
        <end position="150"/>
    </location>
</feature>
<dbReference type="AlphaFoldDB" id="A0A173V261"/>
<dbReference type="EMBL" id="CYXP01000006">
    <property type="protein sequence ID" value="CUN21371.1"/>
    <property type="molecule type" value="Genomic_DNA"/>
</dbReference>
<gene>
    <name evidence="2" type="ORF">ERS852429_02536</name>
</gene>
<sequence>MIFAYICKVGLFGSLCAGIFLTSCMERENEEASKRVIEVAKAISSPAELKASDYFYEIRYVPLETRDDCLVGSSPDIKLLDKYILITSANRQCLLFDKATGKFKCQIGHVGKDPGGYRNVDCLVDELNGRLLFNGWGHDLISYNLDGNYIGKIEVPCIQENVYPSNCFVMNGDTIAGFFQNTLGKEENRVIYFQEGGKLLALLPNESQCASFEINSMSVWKGESAVKEFGPSALRGLIYMEGKDPETASVMYPNNSNFWHVGKDTYFMESFNDTIFHSEGTALIPHLWFDCADLKWDYKDRFSINKSRGLFISQVLDSKHVLFALAITGLYDKDKRKTYSVAFDKQKGETKASLFEKGIKDDITGFLPIQLMTVSISGEYGGLLSMEDIAKWADKHTDQELPKELAALRDLDEEKNPVVVLMR</sequence>
<dbReference type="RefSeq" id="WP_249222487.1">
    <property type="nucleotide sequence ID" value="NZ_CP042285.1"/>
</dbReference>
<dbReference type="Proteomes" id="UP000095591">
    <property type="component" value="Unassembled WGS sequence"/>
</dbReference>
<evidence type="ECO:0000259" key="1">
    <source>
        <dbReference type="Pfam" id="PF16288"/>
    </source>
</evidence>